<gene>
    <name evidence="2" type="ORF">ACFOOI_12725</name>
</gene>
<dbReference type="SUPFAM" id="SSF82185">
    <property type="entry name" value="Histone H3 K4-specific methyltransferase SET7/9 N-terminal domain"/>
    <property type="match status" value="1"/>
</dbReference>
<dbReference type="Gene3D" id="2.20.110.10">
    <property type="entry name" value="Histone H3 K4-specific methyltransferase SET7/9 N-terminal domain"/>
    <property type="match status" value="2"/>
</dbReference>
<evidence type="ECO:0000256" key="1">
    <source>
        <dbReference type="SAM" id="SignalP"/>
    </source>
</evidence>
<dbReference type="EMBL" id="JBHRYQ010000001">
    <property type="protein sequence ID" value="MFC3811522.1"/>
    <property type="molecule type" value="Genomic_DNA"/>
</dbReference>
<organism evidence="2 3">
    <name type="scientific">Lacihabitans lacunae</name>
    <dbReference type="NCBI Taxonomy" id="1028214"/>
    <lineage>
        <taxon>Bacteria</taxon>
        <taxon>Pseudomonadati</taxon>
        <taxon>Bacteroidota</taxon>
        <taxon>Cytophagia</taxon>
        <taxon>Cytophagales</taxon>
        <taxon>Leadbetterellaceae</taxon>
        <taxon>Lacihabitans</taxon>
    </lineage>
</organism>
<feature type="signal peptide" evidence="1">
    <location>
        <begin position="1"/>
        <end position="20"/>
    </location>
</feature>
<reference evidence="3" key="1">
    <citation type="journal article" date="2019" name="Int. J. Syst. Evol. Microbiol.">
        <title>The Global Catalogue of Microorganisms (GCM) 10K type strain sequencing project: providing services to taxonomists for standard genome sequencing and annotation.</title>
        <authorList>
            <consortium name="The Broad Institute Genomics Platform"/>
            <consortium name="The Broad Institute Genome Sequencing Center for Infectious Disease"/>
            <person name="Wu L."/>
            <person name="Ma J."/>
        </authorList>
    </citation>
    <scope>NUCLEOTIDE SEQUENCE [LARGE SCALE GENOMIC DNA]</scope>
    <source>
        <strain evidence="3">CECT 7956</strain>
    </source>
</reference>
<dbReference type="RefSeq" id="WP_379838360.1">
    <property type="nucleotide sequence ID" value="NZ_JBHRYQ010000001.1"/>
</dbReference>
<sequence>MKLFLKLYLLILAVSTQSFAQDVVPKAKTKEERKAERKKMSLEQKIESVAPVDISLPKASVSLPGDNKISSIEDAKKFFNESLPDLANNAKAKGRKAKKAIKKAKEEIFDGKNYEKTPVEKRVFKRGSGSRLQYIEFYVLKEFEDPNPYHRLLTWYDSKTKKIVEAVARDKRTNTLLHGPYKEYRGENLMKEGFYYKGVKDGRWVEYDKDFMLLNKETYKRGFFDESIITYHSSDSSKIDEVIPVIYGKQTGDYWRFFDSGVLAEEGRYDEGKKVGKWVEYYPTGNRRKKEIQHPRDIFDDSESYTIREYSPDGKLIYEHNSRK</sequence>
<name>A0ABV7YZV7_9BACT</name>
<proteinExistence type="predicted"/>
<protein>
    <submittedName>
        <fullName evidence="2">Toxin-antitoxin system YwqK family antitoxin</fullName>
    </submittedName>
</protein>
<keyword evidence="3" id="KW-1185">Reference proteome</keyword>
<evidence type="ECO:0000313" key="3">
    <source>
        <dbReference type="Proteomes" id="UP001595616"/>
    </source>
</evidence>
<dbReference type="Proteomes" id="UP001595616">
    <property type="component" value="Unassembled WGS sequence"/>
</dbReference>
<evidence type="ECO:0000313" key="2">
    <source>
        <dbReference type="EMBL" id="MFC3811522.1"/>
    </source>
</evidence>
<comment type="caution">
    <text evidence="2">The sequence shown here is derived from an EMBL/GenBank/DDBJ whole genome shotgun (WGS) entry which is preliminary data.</text>
</comment>
<feature type="chain" id="PRO_5046202109" evidence="1">
    <location>
        <begin position="21"/>
        <end position="324"/>
    </location>
</feature>
<accession>A0ABV7YZV7</accession>
<keyword evidence="1" id="KW-0732">Signal</keyword>